<proteinExistence type="predicted"/>
<organism evidence="2 3">
    <name type="scientific">Forsythia ovata</name>
    <dbReference type="NCBI Taxonomy" id="205694"/>
    <lineage>
        <taxon>Eukaryota</taxon>
        <taxon>Viridiplantae</taxon>
        <taxon>Streptophyta</taxon>
        <taxon>Embryophyta</taxon>
        <taxon>Tracheophyta</taxon>
        <taxon>Spermatophyta</taxon>
        <taxon>Magnoliopsida</taxon>
        <taxon>eudicotyledons</taxon>
        <taxon>Gunneridae</taxon>
        <taxon>Pentapetalae</taxon>
        <taxon>asterids</taxon>
        <taxon>lamiids</taxon>
        <taxon>Lamiales</taxon>
        <taxon>Oleaceae</taxon>
        <taxon>Forsythieae</taxon>
        <taxon>Forsythia</taxon>
    </lineage>
</organism>
<gene>
    <name evidence="2" type="ORF">Fot_03570</name>
</gene>
<comment type="caution">
    <text evidence="2">The sequence shown here is derived from an EMBL/GenBank/DDBJ whole genome shotgun (WGS) entry which is preliminary data.</text>
</comment>
<feature type="region of interest" description="Disordered" evidence="1">
    <location>
        <begin position="1"/>
        <end position="113"/>
    </location>
</feature>
<evidence type="ECO:0000313" key="2">
    <source>
        <dbReference type="EMBL" id="KAL2558831.1"/>
    </source>
</evidence>
<feature type="compositionally biased region" description="Basic and acidic residues" evidence="1">
    <location>
        <begin position="19"/>
        <end position="42"/>
    </location>
</feature>
<keyword evidence="3" id="KW-1185">Reference proteome</keyword>
<evidence type="ECO:0000313" key="3">
    <source>
        <dbReference type="Proteomes" id="UP001604277"/>
    </source>
</evidence>
<evidence type="ECO:0000256" key="1">
    <source>
        <dbReference type="SAM" id="MobiDB-lite"/>
    </source>
</evidence>
<dbReference type="EMBL" id="JBFOLJ010000001">
    <property type="protein sequence ID" value="KAL2558831.1"/>
    <property type="molecule type" value="Genomic_DNA"/>
</dbReference>
<accession>A0ABD1XAP9</accession>
<name>A0ABD1XAP9_9LAMI</name>
<dbReference type="Proteomes" id="UP001604277">
    <property type="component" value="Unassembled WGS sequence"/>
</dbReference>
<sequence>MTKTIGVETRAPAVSHFHSNSDLRDSRRYQPIHLLKERERRPARSGNIFDRLGNEADSHQRKSQFHDGQRMGSLPRDPIYELDYSYDDEGNGPTRSFEENDDEEEDLTFSHEI</sequence>
<reference evidence="3" key="1">
    <citation type="submission" date="2024-07" db="EMBL/GenBank/DDBJ databases">
        <title>Two chromosome-level genome assemblies of Korean endemic species Abeliophyllum distichum and Forsythia ovata (Oleaceae).</title>
        <authorList>
            <person name="Jang H."/>
        </authorList>
    </citation>
    <scope>NUCLEOTIDE SEQUENCE [LARGE SCALE GENOMIC DNA]</scope>
</reference>
<protein>
    <submittedName>
        <fullName evidence="2">Uncharacterized protein</fullName>
    </submittedName>
</protein>
<dbReference type="AlphaFoldDB" id="A0ABD1XAP9"/>
<feature type="compositionally biased region" description="Basic and acidic residues" evidence="1">
    <location>
        <begin position="52"/>
        <end position="69"/>
    </location>
</feature>